<keyword evidence="1" id="KW-1133">Transmembrane helix</keyword>
<sequence>MVLNEKIVNKLQRDKMVYMKCIFVFYCFDWFYFEVNELGVNPLCK</sequence>
<evidence type="ECO:0000313" key="3">
    <source>
        <dbReference type="Proteomes" id="UP000019194"/>
    </source>
</evidence>
<dbReference type="AlphaFoldDB" id="A0A7G2IRX5"/>
<evidence type="ECO:0000313" key="2">
    <source>
        <dbReference type="EMBL" id="CDL39658.1"/>
    </source>
</evidence>
<dbReference type="EMBL" id="CBWP010000061">
    <property type="protein sequence ID" value="CDL39658.1"/>
    <property type="molecule type" value="Genomic_DNA"/>
</dbReference>
<reference evidence="2 3" key="1">
    <citation type="submission" date="2013-10" db="EMBL/GenBank/DDBJ databases">
        <title>Antibiotic resistance diversity of beta-lactamase producers in the General Hospital Vienna.</title>
        <authorList>
            <person name="Barisic I."/>
            <person name="Mitteregger D."/>
            <person name="Hirschl A.M."/>
            <person name="Noehammer C."/>
            <person name="Wiesinger-Mayr H."/>
        </authorList>
    </citation>
    <scope>NUCLEOTIDE SEQUENCE [LARGE SCALE GENOMIC DNA]</scope>
    <source>
        <strain evidence="2 3">ISC11</strain>
    </source>
</reference>
<dbReference type="Proteomes" id="UP000019194">
    <property type="component" value="Unassembled WGS sequence"/>
</dbReference>
<protein>
    <submittedName>
        <fullName evidence="2">Uncharacterized protein</fullName>
    </submittedName>
</protein>
<name>A0A7G2IRX5_CITFR</name>
<comment type="caution">
    <text evidence="2">The sequence shown here is derived from an EMBL/GenBank/DDBJ whole genome shotgun (WGS) entry which is preliminary data.</text>
</comment>
<feature type="transmembrane region" description="Helical" evidence="1">
    <location>
        <begin position="16"/>
        <end position="33"/>
    </location>
</feature>
<proteinExistence type="predicted"/>
<evidence type="ECO:0000256" key="1">
    <source>
        <dbReference type="SAM" id="Phobius"/>
    </source>
</evidence>
<keyword evidence="1" id="KW-0472">Membrane</keyword>
<organism evidence="2 3">
    <name type="scientific">Citrobacter freundii</name>
    <dbReference type="NCBI Taxonomy" id="546"/>
    <lineage>
        <taxon>Bacteria</taxon>
        <taxon>Pseudomonadati</taxon>
        <taxon>Pseudomonadota</taxon>
        <taxon>Gammaproteobacteria</taxon>
        <taxon>Enterobacterales</taxon>
        <taxon>Enterobacteriaceae</taxon>
        <taxon>Citrobacter</taxon>
        <taxon>Citrobacter freundii complex</taxon>
    </lineage>
</organism>
<accession>A0A7G2IRX5</accession>
<keyword evidence="1" id="KW-0812">Transmembrane</keyword>